<dbReference type="VEuPathDB" id="FungiDB:PADG_03626"/>
<gene>
    <name evidence="2" type="ORF">PADG_03626</name>
</gene>
<dbReference type="Proteomes" id="UP000001628">
    <property type="component" value="Unassembled WGS sequence"/>
</dbReference>
<dbReference type="InParanoid" id="C1G8P0"/>
<sequence length="247" mass="27258">MVPPVAGNAFYAFANFRARPLAKVRTDLEAECGCAAAIRNLLEGENSAHASAVAVLRETHNEALISHSSSIEALEGISKPSDGTPTRLQQESEIQGTNRALVNMGGGRELENARFSEMERHTYESLIADCQKALFDKGHRAQTGRSTISSPTVEPSVQRQLATSTALTDANAKVIEHQAHIDHLKQRINQLVQTLTDDLTGQQLERLRTRVQTRAKRNRNHIKDKIRSSQRIKGLEEDPRKAAIAPQ</sequence>
<dbReference type="GeneID" id="22582903"/>
<evidence type="ECO:0000313" key="2">
    <source>
        <dbReference type="EMBL" id="EEH47542.2"/>
    </source>
</evidence>
<reference evidence="2 3" key="1">
    <citation type="journal article" date="2011" name="PLoS Genet.">
        <title>Comparative genomic analysis of human fungal pathogens causing paracoccidioidomycosis.</title>
        <authorList>
            <person name="Desjardins C.A."/>
            <person name="Champion M.D."/>
            <person name="Holder J.W."/>
            <person name="Muszewska A."/>
            <person name="Goldberg J."/>
            <person name="Bailao A.M."/>
            <person name="Brigido M.M."/>
            <person name="Ferreira M.E."/>
            <person name="Garcia A.M."/>
            <person name="Grynberg M."/>
            <person name="Gujja S."/>
            <person name="Heiman D.I."/>
            <person name="Henn M.R."/>
            <person name="Kodira C.D."/>
            <person name="Leon-Narvaez H."/>
            <person name="Longo L.V."/>
            <person name="Ma L.J."/>
            <person name="Malavazi I."/>
            <person name="Matsuo A.L."/>
            <person name="Morais F.V."/>
            <person name="Pereira M."/>
            <person name="Rodriguez-Brito S."/>
            <person name="Sakthikumar S."/>
            <person name="Salem-Izacc S.M."/>
            <person name="Sykes S.M."/>
            <person name="Teixeira M.M."/>
            <person name="Vallejo M.C."/>
            <person name="Walter M.E."/>
            <person name="Yandava C."/>
            <person name="Young S."/>
            <person name="Zeng Q."/>
            <person name="Zucker J."/>
            <person name="Felipe M.S."/>
            <person name="Goldman G.H."/>
            <person name="Haas B.J."/>
            <person name="McEwen J.G."/>
            <person name="Nino-Vega G."/>
            <person name="Puccia R."/>
            <person name="San-Blas G."/>
            <person name="Soares C.M."/>
            <person name="Birren B.W."/>
            <person name="Cuomo C.A."/>
        </authorList>
    </citation>
    <scope>NUCLEOTIDE SEQUENCE [LARGE SCALE GENOMIC DNA]</scope>
    <source>
        <strain evidence="2 3">Pb18</strain>
    </source>
</reference>
<proteinExistence type="predicted"/>
<dbReference type="AlphaFoldDB" id="C1G8P0"/>
<feature type="compositionally biased region" description="Basic and acidic residues" evidence="1">
    <location>
        <begin position="228"/>
        <end position="241"/>
    </location>
</feature>
<evidence type="ECO:0000313" key="3">
    <source>
        <dbReference type="Proteomes" id="UP000001628"/>
    </source>
</evidence>
<dbReference type="KEGG" id="pbn:PADG_03626"/>
<keyword evidence="3" id="KW-1185">Reference proteome</keyword>
<protein>
    <submittedName>
        <fullName evidence="2">Uncharacterized protein</fullName>
    </submittedName>
</protein>
<dbReference type="EMBL" id="KN275960">
    <property type="protein sequence ID" value="EEH47542.2"/>
    <property type="molecule type" value="Genomic_DNA"/>
</dbReference>
<dbReference type="RefSeq" id="XP_010759120.1">
    <property type="nucleotide sequence ID" value="XM_010760818.1"/>
</dbReference>
<feature type="region of interest" description="Disordered" evidence="1">
    <location>
        <begin position="228"/>
        <end position="247"/>
    </location>
</feature>
<dbReference type="eggNOG" id="ENOG502QT6K">
    <property type="taxonomic scope" value="Eukaryota"/>
</dbReference>
<dbReference type="OrthoDB" id="4185812at2759"/>
<accession>C1G8P0</accession>
<name>C1G8P0_PARBD</name>
<evidence type="ECO:0000256" key="1">
    <source>
        <dbReference type="SAM" id="MobiDB-lite"/>
    </source>
</evidence>
<organism evidence="2 3">
    <name type="scientific">Paracoccidioides brasiliensis (strain Pb18)</name>
    <dbReference type="NCBI Taxonomy" id="502780"/>
    <lineage>
        <taxon>Eukaryota</taxon>
        <taxon>Fungi</taxon>
        <taxon>Dikarya</taxon>
        <taxon>Ascomycota</taxon>
        <taxon>Pezizomycotina</taxon>
        <taxon>Eurotiomycetes</taxon>
        <taxon>Eurotiomycetidae</taxon>
        <taxon>Onygenales</taxon>
        <taxon>Ajellomycetaceae</taxon>
        <taxon>Paracoccidioides</taxon>
    </lineage>
</organism>
<dbReference type="HOGENOM" id="CLU_098360_0_0_1"/>